<keyword evidence="7" id="KW-1185">Reference proteome</keyword>
<dbReference type="InterPro" id="IPR038765">
    <property type="entry name" value="Papain-like_cys_pep_sf"/>
</dbReference>
<dbReference type="Gene3D" id="3.90.1720.10">
    <property type="entry name" value="endopeptidase domain like (from Nostoc punctiforme)"/>
    <property type="match status" value="1"/>
</dbReference>
<dbReference type="PANTHER" id="PTHR47053">
    <property type="entry name" value="MUREIN DD-ENDOPEPTIDASE MEPH-RELATED"/>
    <property type="match status" value="1"/>
</dbReference>
<gene>
    <name evidence="6" type="ORF">F130042H8_32030</name>
</gene>
<dbReference type="RefSeq" id="WP_390470800.1">
    <property type="nucleotide sequence ID" value="NZ_BAABXL010000001.1"/>
</dbReference>
<organism evidence="6 7">
    <name type="scientific">Enterocloster alcoholdehydrogenati</name>
    <dbReference type="NCBI Taxonomy" id="2547410"/>
    <lineage>
        <taxon>Bacteria</taxon>
        <taxon>Bacillati</taxon>
        <taxon>Bacillota</taxon>
        <taxon>Clostridia</taxon>
        <taxon>Lachnospirales</taxon>
        <taxon>Lachnospiraceae</taxon>
        <taxon>Enterocloster</taxon>
    </lineage>
</organism>
<keyword evidence="2" id="KW-0645">Protease</keyword>
<sequence>MNLGIFRGCAAKAAAVFFIFTGLIITHPQDSMAAARTEVQTRSSYMVTIEAPSVDVYTYKSKSSGKLGQVRRGQTYEVLAKGQDDWVRIRMGSREGYIITPGNATLVEKNRRTVDSGARERRQVVEFALQFLGGAYVYGGADPNTGVDCSGFTRYIMKHAASIDIPHSAKGQAACGVEVSVEDMQPGDLIFYSSENEGIDHVAMYIGGSQVVHASTEETGIKLSPYNYREPVKVVSVLR</sequence>
<keyword evidence="3" id="KW-0378">Hydrolase</keyword>
<accession>A0ABQ0B1K6</accession>
<dbReference type="Gene3D" id="2.30.30.40">
    <property type="entry name" value="SH3 Domains"/>
    <property type="match status" value="1"/>
</dbReference>
<comment type="caution">
    <text evidence="6">The sequence shown here is derived from an EMBL/GenBank/DDBJ whole genome shotgun (WGS) entry which is preliminary data.</text>
</comment>
<dbReference type="EMBL" id="BAABXL010000001">
    <property type="protein sequence ID" value="GAA6270143.1"/>
    <property type="molecule type" value="Genomic_DNA"/>
</dbReference>
<dbReference type="PANTHER" id="PTHR47053:SF1">
    <property type="entry name" value="MUREIN DD-ENDOPEPTIDASE MEPH-RELATED"/>
    <property type="match status" value="1"/>
</dbReference>
<evidence type="ECO:0000256" key="3">
    <source>
        <dbReference type="ARBA" id="ARBA00022801"/>
    </source>
</evidence>
<evidence type="ECO:0000256" key="2">
    <source>
        <dbReference type="ARBA" id="ARBA00022670"/>
    </source>
</evidence>
<evidence type="ECO:0000259" key="5">
    <source>
        <dbReference type="PROSITE" id="PS51935"/>
    </source>
</evidence>
<dbReference type="Pfam" id="PF08239">
    <property type="entry name" value="SH3_3"/>
    <property type="match status" value="1"/>
</dbReference>
<proteinExistence type="inferred from homology"/>
<dbReference type="InterPro" id="IPR000064">
    <property type="entry name" value="NLP_P60_dom"/>
</dbReference>
<evidence type="ECO:0000256" key="1">
    <source>
        <dbReference type="ARBA" id="ARBA00007074"/>
    </source>
</evidence>
<dbReference type="InterPro" id="IPR051202">
    <property type="entry name" value="Peptidase_C40"/>
</dbReference>
<dbReference type="SUPFAM" id="SSF54001">
    <property type="entry name" value="Cysteine proteinases"/>
    <property type="match status" value="1"/>
</dbReference>
<feature type="domain" description="NlpC/P60" evidence="5">
    <location>
        <begin position="118"/>
        <end position="239"/>
    </location>
</feature>
<comment type="similarity">
    <text evidence="1">Belongs to the peptidase C40 family.</text>
</comment>
<dbReference type="InterPro" id="IPR003646">
    <property type="entry name" value="SH3-like_bac-type"/>
</dbReference>
<name>A0ABQ0B1K6_9FIRM</name>
<reference evidence="6 7" key="1">
    <citation type="submission" date="2024-04" db="EMBL/GenBank/DDBJ databases">
        <title>Defined microbial consortia suppress multidrug-resistant proinflammatory Enterobacteriaceae via ecological control.</title>
        <authorList>
            <person name="Furuichi M."/>
            <person name="Kawaguchi T."/>
            <person name="Pust M."/>
            <person name="Yasuma K."/>
            <person name="Plichta D."/>
            <person name="Hasegawa N."/>
            <person name="Ohya T."/>
            <person name="Bhattarai S."/>
            <person name="Sasajima S."/>
            <person name="Aoto Y."/>
            <person name="Tuganbaev T."/>
            <person name="Yaginuma M."/>
            <person name="Ueda M."/>
            <person name="Okahashi N."/>
            <person name="Amafuji K."/>
            <person name="Kiridooshi Y."/>
            <person name="Sugita K."/>
            <person name="Strazar M."/>
            <person name="Skelly A."/>
            <person name="Suda W."/>
            <person name="Hattori M."/>
            <person name="Nakamoto N."/>
            <person name="Caballero S."/>
            <person name="Norman J."/>
            <person name="Olle B."/>
            <person name="Tanoue T."/>
            <person name="Arita M."/>
            <person name="Bucci V."/>
            <person name="Atarashi K."/>
            <person name="Xavier R."/>
            <person name="Honda K."/>
        </authorList>
    </citation>
    <scope>NUCLEOTIDE SEQUENCE [LARGE SCALE GENOMIC DNA]</scope>
    <source>
        <strain evidence="7">f13</strain>
    </source>
</reference>
<protein>
    <recommendedName>
        <fullName evidence="5">NlpC/P60 domain-containing protein</fullName>
    </recommendedName>
</protein>
<evidence type="ECO:0000256" key="4">
    <source>
        <dbReference type="ARBA" id="ARBA00022807"/>
    </source>
</evidence>
<dbReference type="Pfam" id="PF00877">
    <property type="entry name" value="NLPC_P60"/>
    <property type="match status" value="1"/>
</dbReference>
<keyword evidence="4" id="KW-0788">Thiol protease</keyword>
<evidence type="ECO:0000313" key="7">
    <source>
        <dbReference type="Proteomes" id="UP001600894"/>
    </source>
</evidence>
<evidence type="ECO:0000313" key="6">
    <source>
        <dbReference type="EMBL" id="GAA6270143.1"/>
    </source>
</evidence>
<dbReference type="PROSITE" id="PS51935">
    <property type="entry name" value="NLPC_P60"/>
    <property type="match status" value="1"/>
</dbReference>
<dbReference type="Proteomes" id="UP001600894">
    <property type="component" value="Unassembled WGS sequence"/>
</dbReference>